<evidence type="ECO:0000313" key="4">
    <source>
        <dbReference type="EMBL" id="WNC67651.1"/>
    </source>
</evidence>
<evidence type="ECO:0000259" key="3">
    <source>
        <dbReference type="Pfam" id="PF13614"/>
    </source>
</evidence>
<dbReference type="PANTHER" id="PTHR43384:SF6">
    <property type="entry name" value="SEPTUM SITE-DETERMINING PROTEIN MIND HOMOLOG, CHLOROPLASTIC"/>
    <property type="match status" value="1"/>
</dbReference>
<dbReference type="SUPFAM" id="SSF52540">
    <property type="entry name" value="P-loop containing nucleoside triphosphate hydrolases"/>
    <property type="match status" value="1"/>
</dbReference>
<feature type="domain" description="AAA" evidence="3">
    <location>
        <begin position="153"/>
        <end position="314"/>
    </location>
</feature>
<name>A0ABY9TFV1_9GAMM</name>
<evidence type="ECO:0000256" key="1">
    <source>
        <dbReference type="ARBA" id="ARBA00022741"/>
    </source>
</evidence>
<dbReference type="RefSeq" id="WP_348386810.1">
    <property type="nucleotide sequence ID" value="NZ_CP134146.1"/>
</dbReference>
<keyword evidence="2" id="KW-0067">ATP-binding</keyword>
<keyword evidence="1" id="KW-0547">Nucleotide-binding</keyword>
<evidence type="ECO:0000313" key="5">
    <source>
        <dbReference type="Proteomes" id="UP001248581"/>
    </source>
</evidence>
<dbReference type="InterPro" id="IPR027417">
    <property type="entry name" value="P-loop_NTPase"/>
</dbReference>
<proteinExistence type="predicted"/>
<protein>
    <submittedName>
        <fullName evidence="4">AAA family ATPase</fullName>
    </submittedName>
</protein>
<reference evidence="5" key="1">
    <citation type="submission" date="2023-09" db="EMBL/GenBank/DDBJ databases">
        <authorList>
            <person name="Li S."/>
            <person name="Li X."/>
            <person name="Zhang C."/>
            <person name="Zhao Z."/>
        </authorList>
    </citation>
    <scope>NUCLEOTIDE SEQUENCE [LARGE SCALE GENOMIC DNA]</scope>
    <source>
        <strain evidence="5">SQ345</strain>
    </source>
</reference>
<dbReference type="Gene3D" id="3.40.50.300">
    <property type="entry name" value="P-loop containing nucleotide triphosphate hydrolases"/>
    <property type="match status" value="1"/>
</dbReference>
<accession>A0ABY9TFV1</accession>
<dbReference type="InterPro" id="IPR025669">
    <property type="entry name" value="AAA_dom"/>
</dbReference>
<organism evidence="4 5">
    <name type="scientific">Thalassotalea nanhaiensis</name>
    <dbReference type="NCBI Taxonomy" id="3065648"/>
    <lineage>
        <taxon>Bacteria</taxon>
        <taxon>Pseudomonadati</taxon>
        <taxon>Pseudomonadota</taxon>
        <taxon>Gammaproteobacteria</taxon>
        <taxon>Alteromonadales</taxon>
        <taxon>Colwelliaceae</taxon>
        <taxon>Thalassotalea</taxon>
    </lineage>
</organism>
<gene>
    <name evidence="4" type="ORF">RI845_14135</name>
</gene>
<dbReference type="PANTHER" id="PTHR43384">
    <property type="entry name" value="SEPTUM SITE-DETERMINING PROTEIN MIND HOMOLOG, CHLOROPLASTIC-RELATED"/>
    <property type="match status" value="1"/>
</dbReference>
<keyword evidence="5" id="KW-1185">Reference proteome</keyword>
<dbReference type="Pfam" id="PF13614">
    <property type="entry name" value="AAA_31"/>
    <property type="match status" value="1"/>
</dbReference>
<dbReference type="EMBL" id="CP134146">
    <property type="protein sequence ID" value="WNC67651.1"/>
    <property type="molecule type" value="Genomic_DNA"/>
</dbReference>
<sequence>MENKIELNSYSGIKGQMKSNEQGSLSSLPFLIKLLLVCDDPQVELATNELLLPVKNLELSIEKKVTFITEDFQLAVVVFTGDEQQTISNLEKISNAGINILIVGDNLPQQLLRKSIQLSIKDIVPLSTAETELIPAISSVASQLKTKVNLAPVVSIINGKGGSGSSFIASSIGQIIGKHCKDEVVMVDADLQHGTLADSLNLKPDYFLDDALADIKELDTTAIQSMMSKKDNLSLLPVKAYSQINRLAHIDQNKISQLFSKVRANFKLFIADLSRGIDSLSIPILESSEHIMVVVQQNISSIREAKALVEQLHNTMGIAPEKISIIVNRFSTKFSTITPEDIKNTVGVDTVFTISNDYQLASACTDLGKSIAELSEFKQLEKEFLVIAQQINGNNLEISPNSKSLWSRLMGKS</sequence>
<evidence type="ECO:0000256" key="2">
    <source>
        <dbReference type="ARBA" id="ARBA00022840"/>
    </source>
</evidence>
<dbReference type="InterPro" id="IPR050625">
    <property type="entry name" value="ParA/MinD_ATPase"/>
</dbReference>
<dbReference type="Proteomes" id="UP001248581">
    <property type="component" value="Chromosome"/>
</dbReference>